<keyword evidence="3" id="KW-1185">Reference proteome</keyword>
<dbReference type="Gene3D" id="1.25.10.10">
    <property type="entry name" value="Leucine-rich Repeat Variant"/>
    <property type="match status" value="2"/>
</dbReference>
<feature type="compositionally biased region" description="Basic and acidic residues" evidence="1">
    <location>
        <begin position="47"/>
        <end position="58"/>
    </location>
</feature>
<dbReference type="OrthoDB" id="330304at2157"/>
<dbReference type="GO" id="GO:0016491">
    <property type="term" value="F:oxidoreductase activity"/>
    <property type="evidence" value="ECO:0007669"/>
    <property type="project" value="TreeGrafter"/>
</dbReference>
<dbReference type="SMART" id="SM00567">
    <property type="entry name" value="EZ_HEAT"/>
    <property type="match status" value="4"/>
</dbReference>
<accession>A0A1I6FK43</accession>
<dbReference type="InterPro" id="IPR011989">
    <property type="entry name" value="ARM-like"/>
</dbReference>
<dbReference type="Proteomes" id="UP000198932">
    <property type="component" value="Unassembled WGS sequence"/>
</dbReference>
<dbReference type="SUPFAM" id="SSF48371">
    <property type="entry name" value="ARM repeat"/>
    <property type="match status" value="1"/>
</dbReference>
<name>A0A1I6FK43_HALSD</name>
<feature type="region of interest" description="Disordered" evidence="1">
    <location>
        <begin position="320"/>
        <end position="353"/>
    </location>
</feature>
<sequence length="496" mass="52900">MDDGPGTEETAESAGSAGGAERGDRSASAAERSDRGDGPPMLARLGRRFDASTRREAAEALGNPSGSMSAEQDRIVEALFGTALDDPDEAVRAAAIESLYFHDDDHVDRLARRIAERRSAGGTGDGRRATRGRVAEAFARWVEHDRAAYRMVGATGLAVVGDEGDAPRFREAFDDGDARVRARAVRGYARVGGERVDAVRPLVDAPNDLVRGAAADALVAMDSDDATELLALAARRGNERLRLTVVRRLGALDRRDAAGVLIGSLRDPAERVRRAAAASITTVIARAGAVSAGDVRDRLLTERPFDGDGPLAAFRAVAAERTASERPGPDEIGAEESGADRSGAGGSASAEAGASIDAETRRYAAWLCCELLEAADPTATDRSASVEWLIDALDHRDRLVADLAAAYLPRIVANESDEGVGAESDATDDNRSALGVDVERRLRELASDETAAEDARERARAVLRRFKRAVVETAADRHVEYVYVRWPADYTERNEG</sequence>
<dbReference type="PANTHER" id="PTHR12697">
    <property type="entry name" value="PBS LYASE HEAT-LIKE PROTEIN"/>
    <property type="match status" value="1"/>
</dbReference>
<dbReference type="InterPro" id="IPR004155">
    <property type="entry name" value="PBS_lyase_HEAT"/>
</dbReference>
<dbReference type="InterPro" id="IPR016024">
    <property type="entry name" value="ARM-type_fold"/>
</dbReference>
<organism evidence="2 3">
    <name type="scientific">Halorubrum sodomense</name>
    <dbReference type="NCBI Taxonomy" id="35743"/>
    <lineage>
        <taxon>Archaea</taxon>
        <taxon>Methanobacteriati</taxon>
        <taxon>Methanobacteriota</taxon>
        <taxon>Stenosarchaea group</taxon>
        <taxon>Halobacteria</taxon>
        <taxon>Halobacteriales</taxon>
        <taxon>Haloferacaceae</taxon>
        <taxon>Halorubrum</taxon>
    </lineage>
</organism>
<reference evidence="3" key="1">
    <citation type="submission" date="2016-10" db="EMBL/GenBank/DDBJ databases">
        <authorList>
            <person name="Varghese N."/>
            <person name="Submissions S."/>
        </authorList>
    </citation>
    <scope>NUCLEOTIDE SEQUENCE [LARGE SCALE GENOMIC DNA]</scope>
    <source>
        <strain evidence="3">RD 26</strain>
    </source>
</reference>
<feature type="region of interest" description="Disordered" evidence="1">
    <location>
        <begin position="1"/>
        <end position="70"/>
    </location>
</feature>
<dbReference type="PANTHER" id="PTHR12697:SF38">
    <property type="entry name" value="PBS LYASE HEAT DOMAIN PROTEIN REPEAT-CONTAINING PROTEIN"/>
    <property type="match status" value="1"/>
</dbReference>
<dbReference type="AlphaFoldDB" id="A0A1I6FK43"/>
<dbReference type="STRING" id="35743.SAMN04487937_0075"/>
<evidence type="ECO:0000313" key="3">
    <source>
        <dbReference type="Proteomes" id="UP000198932"/>
    </source>
</evidence>
<evidence type="ECO:0000313" key="2">
    <source>
        <dbReference type="EMBL" id="SFR30258.1"/>
    </source>
</evidence>
<feature type="compositionally biased region" description="Acidic residues" evidence="1">
    <location>
        <begin position="1"/>
        <end position="11"/>
    </location>
</feature>
<feature type="compositionally biased region" description="Basic and acidic residues" evidence="1">
    <location>
        <begin position="21"/>
        <end position="37"/>
    </location>
</feature>
<protein>
    <submittedName>
        <fullName evidence="2">HEAT repeat</fullName>
    </submittedName>
</protein>
<gene>
    <name evidence="2" type="ORF">SAMN04487937_0075</name>
</gene>
<proteinExistence type="predicted"/>
<evidence type="ECO:0000256" key="1">
    <source>
        <dbReference type="SAM" id="MobiDB-lite"/>
    </source>
</evidence>
<dbReference type="Pfam" id="PF13646">
    <property type="entry name" value="HEAT_2"/>
    <property type="match status" value="2"/>
</dbReference>
<dbReference type="EMBL" id="FOYN01000001">
    <property type="protein sequence ID" value="SFR30258.1"/>
    <property type="molecule type" value="Genomic_DNA"/>
</dbReference>
<dbReference type="RefSeq" id="WP_092919332.1">
    <property type="nucleotide sequence ID" value="NZ_FOYN01000001.1"/>
</dbReference>